<feature type="compositionally biased region" description="Basic and acidic residues" evidence="1">
    <location>
        <begin position="394"/>
        <end position="413"/>
    </location>
</feature>
<gene>
    <name evidence="3 4" type="primary">LOC106155467</name>
</gene>
<feature type="compositionally biased region" description="Polar residues" evidence="1">
    <location>
        <begin position="374"/>
        <end position="391"/>
    </location>
</feature>
<dbReference type="RefSeq" id="XP_013385791.1">
    <property type="nucleotide sequence ID" value="XM_013530337.1"/>
</dbReference>
<reference evidence="3 4" key="1">
    <citation type="submission" date="2025-04" db="UniProtKB">
        <authorList>
            <consortium name="RefSeq"/>
        </authorList>
    </citation>
    <scope>IDENTIFICATION</scope>
    <source>
        <tissue evidence="3 4">Gonads</tissue>
    </source>
</reference>
<feature type="compositionally biased region" description="Polar residues" evidence="1">
    <location>
        <begin position="784"/>
        <end position="800"/>
    </location>
</feature>
<dbReference type="RefSeq" id="XP_013385790.1">
    <property type="nucleotide sequence ID" value="XM_013530336.2"/>
</dbReference>
<protein>
    <submittedName>
        <fullName evidence="3 4">Uncharacterized protein LOC106155467</fullName>
    </submittedName>
</protein>
<accession>A0A1S3HK10</accession>
<feature type="compositionally biased region" description="Polar residues" evidence="1">
    <location>
        <begin position="667"/>
        <end position="694"/>
    </location>
</feature>
<organism evidence="2 4">
    <name type="scientific">Lingula anatina</name>
    <name type="common">Brachiopod</name>
    <name type="synonym">Lingula unguis</name>
    <dbReference type="NCBI Taxonomy" id="7574"/>
    <lineage>
        <taxon>Eukaryota</taxon>
        <taxon>Metazoa</taxon>
        <taxon>Spiralia</taxon>
        <taxon>Lophotrochozoa</taxon>
        <taxon>Brachiopoda</taxon>
        <taxon>Linguliformea</taxon>
        <taxon>Lingulata</taxon>
        <taxon>Lingulida</taxon>
        <taxon>Linguloidea</taxon>
        <taxon>Lingulidae</taxon>
        <taxon>Lingula</taxon>
    </lineage>
</organism>
<dbReference type="KEGG" id="lak:106155467"/>
<evidence type="ECO:0000256" key="1">
    <source>
        <dbReference type="SAM" id="MobiDB-lite"/>
    </source>
</evidence>
<feature type="compositionally biased region" description="Polar residues" evidence="1">
    <location>
        <begin position="525"/>
        <end position="538"/>
    </location>
</feature>
<keyword evidence="2" id="KW-1185">Reference proteome</keyword>
<feature type="region of interest" description="Disordered" evidence="1">
    <location>
        <begin position="352"/>
        <end position="467"/>
    </location>
</feature>
<dbReference type="Proteomes" id="UP000085678">
    <property type="component" value="Unplaced"/>
</dbReference>
<evidence type="ECO:0000313" key="3">
    <source>
        <dbReference type="RefSeq" id="XP_013385790.1"/>
    </source>
</evidence>
<proteinExistence type="predicted"/>
<dbReference type="GeneID" id="106155467"/>
<evidence type="ECO:0000313" key="4">
    <source>
        <dbReference type="RefSeq" id="XP_013385791.1"/>
    </source>
</evidence>
<feature type="region of interest" description="Disordered" evidence="1">
    <location>
        <begin position="515"/>
        <end position="538"/>
    </location>
</feature>
<evidence type="ECO:0000313" key="2">
    <source>
        <dbReference type="Proteomes" id="UP000085678"/>
    </source>
</evidence>
<sequence length="809" mass="91221">MAGGRRRAGRTRAQARELLTLRQRSNLIQAPASSPELYRGPVVNFDNFRRNIERSIMEDHQKYQGGLTARDLYIKSNPGLLGDADYTNPRQWYNSNSKQKLISSFLNNYKRTGIHRVDNPSNLGAVYVTLPTLARKQRRGSKATVYVSESLSKHAGLPKLQMAHSDHSRGGHNGTMNRNIEGLDERQEPSAFLTSLPPIHKSNMVRPRAAPETIDKEPRTILPEIPRIEVESDPNNRVYRDSVENENRHIDQKQNIHSNLHKHAHSQAHLSKAQFHIRGDDKNSAMHGSNASLSMAHERPALPNIKPTQELAEKYQSLREQKSLEKTFEIDRDEYRLRQKSNLNLKMKKYQMNEQQTRAHRDIHKNASPLDLSNVKSKVSSIVQSTASTPRRLSRSDFEEKNRHETETKEKTDLTIAAHRCSPSNKYDVKGDNQNSSGSKSNRSEKEENHHYVYHSKTSADGFTKNKGHRENTKAKVVVLALERDNAAAKGVNSTADITIPYKLKFDNSNAENTKNIQNDERADSMTNTAQESASPTKRFVQFSNNTPSAGAPSPTKSIKKPKSVLRKFTKLEVFSDGKRTVVDDSERFSEVTEETHRMGTAASRVPIGTPLYRLDTRNVAYRSIASQRQEEVMEEEGGPRELHLSKGTNNGQHFAMFEGPYDGTPRVSNETNHNITKANSVEFTDTDSNAQSKQSKEADDTVAIQGQSQVFSENGQQLSGNYENMDLNDSLNSVDENYTAQFNVKVQFTTNQTDMAPVDSMQLSNQEDMELKENIEKEDETDIAQTDANITGNGEQNDSPVDVTNEHI</sequence>
<dbReference type="AlphaFoldDB" id="A0A1S3HK10"/>
<feature type="compositionally biased region" description="Basic and acidic residues" evidence="1">
    <location>
        <begin position="442"/>
        <end position="451"/>
    </location>
</feature>
<feature type="region of interest" description="Disordered" evidence="1">
    <location>
        <begin position="631"/>
        <end position="704"/>
    </location>
</feature>
<feature type="compositionally biased region" description="Polar residues" evidence="1">
    <location>
        <begin position="432"/>
        <end position="441"/>
    </location>
</feature>
<name>A0A1S3HK10_LINAN</name>
<feature type="region of interest" description="Disordered" evidence="1">
    <location>
        <begin position="777"/>
        <end position="809"/>
    </location>
</feature>